<dbReference type="InterPro" id="IPR036875">
    <property type="entry name" value="Znf_CCHC_sf"/>
</dbReference>
<name>A0ABQ4XY47_9ASTR</name>
<reference evidence="4" key="2">
    <citation type="submission" date="2022-01" db="EMBL/GenBank/DDBJ databases">
        <authorList>
            <person name="Yamashiro T."/>
            <person name="Shiraishi A."/>
            <person name="Satake H."/>
            <person name="Nakayama K."/>
        </authorList>
    </citation>
    <scope>NUCLEOTIDE SEQUENCE</scope>
</reference>
<evidence type="ECO:0000256" key="2">
    <source>
        <dbReference type="SAM" id="MobiDB-lite"/>
    </source>
</evidence>
<dbReference type="Pfam" id="PF03732">
    <property type="entry name" value="Retrotrans_gag"/>
    <property type="match status" value="1"/>
</dbReference>
<comment type="caution">
    <text evidence="4">The sequence shown here is derived from an EMBL/GenBank/DDBJ whole genome shotgun (WGS) entry which is preliminary data.</text>
</comment>
<feature type="compositionally biased region" description="Low complexity" evidence="2">
    <location>
        <begin position="205"/>
        <end position="230"/>
    </location>
</feature>
<dbReference type="PANTHER" id="PTHR45835:SF103">
    <property type="entry name" value="RNA-DIRECTED DNA POLYMERASE"/>
    <property type="match status" value="1"/>
</dbReference>
<organism evidence="4 5">
    <name type="scientific">Tanacetum coccineum</name>
    <dbReference type="NCBI Taxonomy" id="301880"/>
    <lineage>
        <taxon>Eukaryota</taxon>
        <taxon>Viridiplantae</taxon>
        <taxon>Streptophyta</taxon>
        <taxon>Embryophyta</taxon>
        <taxon>Tracheophyta</taxon>
        <taxon>Spermatophyta</taxon>
        <taxon>Magnoliopsida</taxon>
        <taxon>eudicotyledons</taxon>
        <taxon>Gunneridae</taxon>
        <taxon>Pentapetalae</taxon>
        <taxon>asterids</taxon>
        <taxon>campanulids</taxon>
        <taxon>Asterales</taxon>
        <taxon>Asteraceae</taxon>
        <taxon>Asteroideae</taxon>
        <taxon>Anthemideae</taxon>
        <taxon>Anthemidinae</taxon>
        <taxon>Tanacetum</taxon>
    </lineage>
</organism>
<dbReference type="Proteomes" id="UP001151760">
    <property type="component" value="Unassembled WGS sequence"/>
</dbReference>
<keyword evidence="4" id="KW-0548">Nucleotidyltransferase</keyword>
<feature type="region of interest" description="Disordered" evidence="2">
    <location>
        <begin position="186"/>
        <end position="235"/>
    </location>
</feature>
<keyword evidence="4" id="KW-0808">Transferase</keyword>
<gene>
    <name evidence="4" type="ORF">Tco_0702703</name>
</gene>
<dbReference type="SUPFAM" id="SSF57756">
    <property type="entry name" value="Retrovirus zinc finger-like domains"/>
    <property type="match status" value="1"/>
</dbReference>
<accession>A0ABQ4XY47</accession>
<evidence type="ECO:0000313" key="4">
    <source>
        <dbReference type="EMBL" id="GJS69862.1"/>
    </source>
</evidence>
<evidence type="ECO:0000313" key="5">
    <source>
        <dbReference type="Proteomes" id="UP001151760"/>
    </source>
</evidence>
<dbReference type="InterPro" id="IPR001878">
    <property type="entry name" value="Znf_CCHC"/>
</dbReference>
<dbReference type="InterPro" id="IPR005162">
    <property type="entry name" value="Retrotrans_gag_dom"/>
</dbReference>
<keyword evidence="1" id="KW-0479">Metal-binding</keyword>
<keyword evidence="1" id="KW-0863">Zinc-finger</keyword>
<evidence type="ECO:0000259" key="3">
    <source>
        <dbReference type="PROSITE" id="PS50158"/>
    </source>
</evidence>
<dbReference type="EMBL" id="BQNB010009893">
    <property type="protein sequence ID" value="GJS69862.1"/>
    <property type="molecule type" value="Genomic_DNA"/>
</dbReference>
<feature type="domain" description="CCHC-type" evidence="3">
    <location>
        <begin position="302"/>
        <end position="316"/>
    </location>
</feature>
<reference evidence="4" key="1">
    <citation type="journal article" date="2022" name="Int. J. Mol. Sci.">
        <title>Draft Genome of Tanacetum Coccineum: Genomic Comparison of Closely Related Tanacetum-Family Plants.</title>
        <authorList>
            <person name="Yamashiro T."/>
            <person name="Shiraishi A."/>
            <person name="Nakayama K."/>
            <person name="Satake H."/>
        </authorList>
    </citation>
    <scope>NUCLEOTIDE SEQUENCE</scope>
</reference>
<evidence type="ECO:0000256" key="1">
    <source>
        <dbReference type="PROSITE-ProRule" id="PRU00047"/>
    </source>
</evidence>
<sequence length="517" mass="59411">MMAGGGVIVGPWDGDGARGNDGGDSLWWAGGGSNDFICQAAIRKLVVDSVAAALEAQAATMANADNTNRNTGQIETPLARKCSYTEFMSCQPFNFKGTEGAWNSFAQPIGIEEAYKITWSEFKKLLIKKYCPRTEVKKMEDEFYNLTVKGNDLKTYIRRFQELAVLCPTMEAITITQRLLDQVTRHNSMHGTNDHKRKFDDRRTFNNNNYQNNRNNNNSNRNNDHQQQQNRRQETVRAYAVTPTKNNRYAGNLPLCKKYNLYHTGPYTVKCQTCNKLSYLTRNYRNKGPATGSNLEPVSVTCHACGKKGHYRNQCPWKSILAEGQERSPRPERLHSDFAKQPFEIDLMPVKLGSFDVVIDMDWLSKYHARIIYDEKIVHIPIDGETLIIRGYHQLRVRDEDIPKTAFRTRGMSEDIRLTDTTRDSYMEMGKNNDGLRYKTTQNVKRTFEALYGRKCRSPVCWAEVGDVQLTRPKIIHETTEKIVQIRQRLQAARDRQGCYAIRRESLWNSKLEIVLC</sequence>
<protein>
    <submittedName>
        <fullName evidence="4">Reverse transcriptase domain-containing protein</fullName>
    </submittedName>
</protein>
<dbReference type="GO" id="GO:0003964">
    <property type="term" value="F:RNA-directed DNA polymerase activity"/>
    <property type="evidence" value="ECO:0007669"/>
    <property type="project" value="UniProtKB-KW"/>
</dbReference>
<dbReference type="Gene3D" id="4.10.60.10">
    <property type="entry name" value="Zinc finger, CCHC-type"/>
    <property type="match status" value="1"/>
</dbReference>
<feature type="compositionally biased region" description="Basic and acidic residues" evidence="2">
    <location>
        <begin position="192"/>
        <end position="204"/>
    </location>
</feature>
<keyword evidence="4" id="KW-0695">RNA-directed DNA polymerase</keyword>
<keyword evidence="1" id="KW-0862">Zinc</keyword>
<dbReference type="PROSITE" id="PS50158">
    <property type="entry name" value="ZF_CCHC"/>
    <property type="match status" value="1"/>
</dbReference>
<dbReference type="PANTHER" id="PTHR45835">
    <property type="entry name" value="YALI0A06105P"/>
    <property type="match status" value="1"/>
</dbReference>
<proteinExistence type="predicted"/>
<keyword evidence="5" id="KW-1185">Reference proteome</keyword>
<dbReference type="Pfam" id="PF08284">
    <property type="entry name" value="RVP_2"/>
    <property type="match status" value="1"/>
</dbReference>